<keyword evidence="4" id="KW-1185">Reference proteome</keyword>
<dbReference type="RefSeq" id="WP_340330605.1">
    <property type="nucleotide sequence ID" value="NZ_JAZHOF010000006.1"/>
</dbReference>
<gene>
    <name evidence="3" type="ORF">V3328_15575</name>
</gene>
<evidence type="ECO:0000256" key="1">
    <source>
        <dbReference type="SAM" id="MobiDB-lite"/>
    </source>
</evidence>
<dbReference type="AlphaFoldDB" id="A0AAW9RVJ1"/>
<dbReference type="EMBL" id="JAZHOF010000006">
    <property type="protein sequence ID" value="MEJ8572910.1"/>
    <property type="molecule type" value="Genomic_DNA"/>
</dbReference>
<name>A0AAW9RVJ1_9HYPH</name>
<proteinExistence type="predicted"/>
<sequence length="431" mass="45828">MGLSPTGLFSLPSPGLRAGLAAAALVLLGAPAAAQDYQLCVRLEARLVQLDRESRGGGATDGQYRAAIAEAQRRLAAARHEAERAGCGQQQGFLFFRPPRTLSCLPYDEEMDRLEANLRNMQLRAPGSGAGRPDSAAIASERRNILAMLGEKGCGPQYERYGRPRTASAPGMFLRDYARDPFLQSGPPNNTGNFHGGGRGSAFYGTYRTLCVRSCDGYYWPISFSTVESHFGYDNQLCQRSCPGSSVALYVHRNPGEGPDQAISLAGQPYSISPNAFRYRDEYVADCSCNGGVQTAALGSYRPGERVSVSLAARNGTLPPDVSEPSPDGRPRQSTGWGNLQFAPPVTGPGPASEPAVDKLVAVPDEIRIVRLTPVPRPRPGNEIPVAGSIATLTGQEDFLAVPAPVRAEAADGTSVRVVGPGFTLYRSGGE</sequence>
<dbReference type="InterPro" id="IPR021293">
    <property type="entry name" value="DUF2865"/>
</dbReference>
<keyword evidence="2" id="KW-0732">Signal</keyword>
<comment type="caution">
    <text evidence="3">The sequence shown here is derived from an EMBL/GenBank/DDBJ whole genome shotgun (WGS) entry which is preliminary data.</text>
</comment>
<protein>
    <submittedName>
        <fullName evidence="3">DUF2865 domain-containing protein</fullName>
    </submittedName>
</protein>
<evidence type="ECO:0000256" key="2">
    <source>
        <dbReference type="SAM" id="SignalP"/>
    </source>
</evidence>
<evidence type="ECO:0000313" key="4">
    <source>
        <dbReference type="Proteomes" id="UP001378188"/>
    </source>
</evidence>
<feature type="region of interest" description="Disordered" evidence="1">
    <location>
        <begin position="313"/>
        <end position="355"/>
    </location>
</feature>
<dbReference type="Pfam" id="PF11064">
    <property type="entry name" value="DUF2865"/>
    <property type="match status" value="1"/>
</dbReference>
<accession>A0AAW9RVJ1</accession>
<organism evidence="3 4">
    <name type="scientific">Microbaculum marinum</name>
    <dbReference type="NCBI Taxonomy" id="1764581"/>
    <lineage>
        <taxon>Bacteria</taxon>
        <taxon>Pseudomonadati</taxon>
        <taxon>Pseudomonadota</taxon>
        <taxon>Alphaproteobacteria</taxon>
        <taxon>Hyphomicrobiales</taxon>
        <taxon>Tepidamorphaceae</taxon>
        <taxon>Microbaculum</taxon>
    </lineage>
</organism>
<feature type="chain" id="PRO_5043387459" evidence="2">
    <location>
        <begin position="35"/>
        <end position="431"/>
    </location>
</feature>
<feature type="signal peptide" evidence="2">
    <location>
        <begin position="1"/>
        <end position="34"/>
    </location>
</feature>
<dbReference type="Proteomes" id="UP001378188">
    <property type="component" value="Unassembled WGS sequence"/>
</dbReference>
<evidence type="ECO:0000313" key="3">
    <source>
        <dbReference type="EMBL" id="MEJ8572910.1"/>
    </source>
</evidence>
<reference evidence="3 4" key="1">
    <citation type="submission" date="2024-02" db="EMBL/GenBank/DDBJ databases">
        <title>Genome analysis and characterization of Microbaculum marinisediminis sp. nov., isolated from marine sediment.</title>
        <authorList>
            <person name="Du Z.-J."/>
            <person name="Ye Y.-Q."/>
            <person name="Zhang Z.-R."/>
            <person name="Yuan S.-M."/>
            <person name="Zhang X.-Y."/>
        </authorList>
    </citation>
    <scope>NUCLEOTIDE SEQUENCE [LARGE SCALE GENOMIC DNA]</scope>
    <source>
        <strain evidence="3 4">SDUM1044001</strain>
    </source>
</reference>